<dbReference type="PANTHER" id="PTHR36511:SF4">
    <property type="entry name" value="ANTITOXIN MQSA"/>
    <property type="match status" value="1"/>
</dbReference>
<dbReference type="SMART" id="SM00530">
    <property type="entry name" value="HTH_XRE"/>
    <property type="match status" value="1"/>
</dbReference>
<evidence type="ECO:0000313" key="6">
    <source>
        <dbReference type="Proteomes" id="UP000542125"/>
    </source>
</evidence>
<dbReference type="NCBIfam" id="NF041265">
    <property type="entry name" value="NadS"/>
    <property type="match status" value="1"/>
</dbReference>
<feature type="domain" description="HTH cro/C1-type" evidence="4">
    <location>
        <begin position="36"/>
        <end position="79"/>
    </location>
</feature>
<dbReference type="PANTHER" id="PTHR36511">
    <property type="entry name" value="MERR FAMILY BACTERIAL REGULATORY PROTEIN"/>
    <property type="match status" value="1"/>
</dbReference>
<dbReference type="PROSITE" id="PS50943">
    <property type="entry name" value="HTH_CROC1"/>
    <property type="match status" value="1"/>
</dbReference>
<keyword evidence="3" id="KW-0804">Transcription</keyword>
<sequence length="94" mass="10451">MSTAFDDIKQGLQEAIAHARGDERGVRVHRPRAVDVKAVRAKVGMTQEQFASRFGFSTATLRHWERGDRTPRGPALVLLNVIERNPQAVMDALA</sequence>
<dbReference type="RefSeq" id="WP_179587724.1">
    <property type="nucleotide sequence ID" value="NZ_JACBYR010000001.1"/>
</dbReference>
<dbReference type="Pfam" id="PF01381">
    <property type="entry name" value="HTH_3"/>
    <property type="match status" value="1"/>
</dbReference>
<dbReference type="InterPro" id="IPR010982">
    <property type="entry name" value="Lambda_DNA-bd_dom_sf"/>
</dbReference>
<dbReference type="EMBL" id="JACBYR010000001">
    <property type="protein sequence ID" value="NYE83981.1"/>
    <property type="molecule type" value="Genomic_DNA"/>
</dbReference>
<dbReference type="InterPro" id="IPR052359">
    <property type="entry name" value="HTH-type_reg/antitoxin"/>
</dbReference>
<evidence type="ECO:0000256" key="1">
    <source>
        <dbReference type="ARBA" id="ARBA00023015"/>
    </source>
</evidence>
<evidence type="ECO:0000256" key="2">
    <source>
        <dbReference type="ARBA" id="ARBA00023125"/>
    </source>
</evidence>
<keyword evidence="6" id="KW-1185">Reference proteome</keyword>
<evidence type="ECO:0000313" key="5">
    <source>
        <dbReference type="EMBL" id="NYE83981.1"/>
    </source>
</evidence>
<keyword evidence="1" id="KW-0805">Transcription regulation</keyword>
<keyword evidence="2" id="KW-0238">DNA-binding</keyword>
<dbReference type="AlphaFoldDB" id="A0A7Y9IVS4"/>
<dbReference type="InterPro" id="IPR047761">
    <property type="entry name" value="NadS-like"/>
</dbReference>
<dbReference type="InterPro" id="IPR001387">
    <property type="entry name" value="Cro/C1-type_HTH"/>
</dbReference>
<organism evidence="5 6">
    <name type="scientific">Pigmentiphaga litoralis</name>
    <dbReference type="NCBI Taxonomy" id="516702"/>
    <lineage>
        <taxon>Bacteria</taxon>
        <taxon>Pseudomonadati</taxon>
        <taxon>Pseudomonadota</taxon>
        <taxon>Betaproteobacteria</taxon>
        <taxon>Burkholderiales</taxon>
        <taxon>Alcaligenaceae</taxon>
        <taxon>Pigmentiphaga</taxon>
    </lineage>
</organism>
<dbReference type="GO" id="GO:0003677">
    <property type="term" value="F:DNA binding"/>
    <property type="evidence" value="ECO:0007669"/>
    <property type="project" value="UniProtKB-KW"/>
</dbReference>
<accession>A0A7Y9IVS4</accession>
<name>A0A7Y9IVS4_9BURK</name>
<evidence type="ECO:0000256" key="3">
    <source>
        <dbReference type="ARBA" id="ARBA00023163"/>
    </source>
</evidence>
<proteinExistence type="predicted"/>
<dbReference type="Gene3D" id="1.10.260.40">
    <property type="entry name" value="lambda repressor-like DNA-binding domains"/>
    <property type="match status" value="1"/>
</dbReference>
<dbReference type="SUPFAM" id="SSF47413">
    <property type="entry name" value="lambda repressor-like DNA-binding domains"/>
    <property type="match status" value="1"/>
</dbReference>
<comment type="caution">
    <text evidence="5">The sequence shown here is derived from an EMBL/GenBank/DDBJ whole genome shotgun (WGS) entry which is preliminary data.</text>
</comment>
<protein>
    <submittedName>
        <fullName evidence="5">Putative transcriptional regulator</fullName>
    </submittedName>
</protein>
<dbReference type="CDD" id="cd00093">
    <property type="entry name" value="HTH_XRE"/>
    <property type="match status" value="1"/>
</dbReference>
<dbReference type="Proteomes" id="UP000542125">
    <property type="component" value="Unassembled WGS sequence"/>
</dbReference>
<gene>
    <name evidence="5" type="ORF">FHW18_003252</name>
</gene>
<reference evidence="5 6" key="1">
    <citation type="submission" date="2020-07" db="EMBL/GenBank/DDBJ databases">
        <title>Genomic Encyclopedia of Type Strains, Phase IV (KMG-V): Genome sequencing to study the core and pangenomes of soil and plant-associated prokaryotes.</title>
        <authorList>
            <person name="Whitman W."/>
        </authorList>
    </citation>
    <scope>NUCLEOTIDE SEQUENCE [LARGE SCALE GENOMIC DNA]</scope>
    <source>
        <strain evidence="5 6">SAS40</strain>
    </source>
</reference>
<evidence type="ECO:0000259" key="4">
    <source>
        <dbReference type="PROSITE" id="PS50943"/>
    </source>
</evidence>